<name>A0A1M6T188_9FLAO</name>
<reference evidence="8" key="4">
    <citation type="journal article" date="2019" name="Int. J. Syst. Evol. Microbiol.">
        <title>The Global Catalogue of Microorganisms (GCM) 10K type strain sequencing project: providing services to taxonomists for standard genome sequencing and annotation.</title>
        <authorList>
            <consortium name="The Broad Institute Genomics Platform"/>
            <consortium name="The Broad Institute Genome Sequencing Center for Infectious Disease"/>
            <person name="Wu L."/>
            <person name="Ma J."/>
        </authorList>
    </citation>
    <scope>NUCLEOTIDE SEQUENCE [LARGE SCALE GENOMIC DNA]</scope>
    <source>
        <strain evidence="8">CGMCC 1.12707</strain>
    </source>
</reference>
<organism evidence="6 7">
    <name type="scientific">Chishuiella changwenlii</name>
    <dbReference type="NCBI Taxonomy" id="1434701"/>
    <lineage>
        <taxon>Bacteria</taxon>
        <taxon>Pseudomonadati</taxon>
        <taxon>Bacteroidota</taxon>
        <taxon>Flavobacteriia</taxon>
        <taxon>Flavobacteriales</taxon>
        <taxon>Weeksellaceae</taxon>
        <taxon>Chishuiella</taxon>
    </lineage>
</organism>
<keyword evidence="3" id="KW-0804">Transcription</keyword>
<dbReference type="InterPro" id="IPR018060">
    <property type="entry name" value="HTH_AraC"/>
</dbReference>
<dbReference type="InterPro" id="IPR009057">
    <property type="entry name" value="Homeodomain-like_sf"/>
</dbReference>
<dbReference type="AlphaFoldDB" id="A0A1M6T188"/>
<dbReference type="PANTHER" id="PTHR43280:SF32">
    <property type="entry name" value="TRANSCRIPTIONAL REGULATORY PROTEIN"/>
    <property type="match status" value="1"/>
</dbReference>
<accession>A0A1M6T188</accession>
<evidence type="ECO:0000313" key="7">
    <source>
        <dbReference type="Proteomes" id="UP000184120"/>
    </source>
</evidence>
<dbReference type="SUPFAM" id="SSF46689">
    <property type="entry name" value="Homeodomain-like"/>
    <property type="match status" value="1"/>
</dbReference>
<evidence type="ECO:0000256" key="2">
    <source>
        <dbReference type="ARBA" id="ARBA00023125"/>
    </source>
</evidence>
<dbReference type="Gene3D" id="1.10.10.60">
    <property type="entry name" value="Homeodomain-like"/>
    <property type="match status" value="1"/>
</dbReference>
<dbReference type="STRING" id="1434701.SAMN05443634_101214"/>
<dbReference type="EMBL" id="FRBH01000001">
    <property type="protein sequence ID" value="SHK50704.1"/>
    <property type="molecule type" value="Genomic_DNA"/>
</dbReference>
<reference evidence="5" key="1">
    <citation type="journal article" date="2014" name="Int. J. Syst. Evol. Microbiol.">
        <title>Complete genome of a new Firmicutes species belonging to the dominant human colonic microbiota ('Ruminococcus bicirculans') reveals two chromosomes and a selective capacity to utilize plant glucans.</title>
        <authorList>
            <consortium name="NISC Comparative Sequencing Program"/>
            <person name="Wegmann U."/>
            <person name="Louis P."/>
            <person name="Goesmann A."/>
            <person name="Henrissat B."/>
            <person name="Duncan S.H."/>
            <person name="Flint H.J."/>
        </authorList>
    </citation>
    <scope>NUCLEOTIDE SEQUENCE</scope>
    <source>
        <strain evidence="5">CGMCC 1.12707</strain>
    </source>
</reference>
<evidence type="ECO:0000259" key="4">
    <source>
        <dbReference type="PROSITE" id="PS01124"/>
    </source>
</evidence>
<reference evidence="7" key="2">
    <citation type="submission" date="2016-11" db="EMBL/GenBank/DDBJ databases">
        <authorList>
            <person name="Varghese N."/>
            <person name="Submissions S."/>
        </authorList>
    </citation>
    <scope>NUCLEOTIDE SEQUENCE [LARGE SCALE GENOMIC DNA]</scope>
    <source>
        <strain evidence="7">DSM 27989</strain>
    </source>
</reference>
<dbReference type="GO" id="GO:0043565">
    <property type="term" value="F:sequence-specific DNA binding"/>
    <property type="evidence" value="ECO:0007669"/>
    <property type="project" value="InterPro"/>
</dbReference>
<dbReference type="Pfam" id="PF02311">
    <property type="entry name" value="AraC_binding"/>
    <property type="match status" value="1"/>
</dbReference>
<keyword evidence="8" id="KW-1185">Reference proteome</keyword>
<evidence type="ECO:0000313" key="5">
    <source>
        <dbReference type="EMBL" id="GGE94540.1"/>
    </source>
</evidence>
<reference evidence="6" key="3">
    <citation type="submission" date="2016-11" db="EMBL/GenBank/DDBJ databases">
        <authorList>
            <person name="Jaros S."/>
            <person name="Januszkiewicz K."/>
            <person name="Wedrychowicz H."/>
        </authorList>
    </citation>
    <scope>NUCLEOTIDE SEQUENCE [LARGE SCALE GENOMIC DNA]</scope>
    <source>
        <strain evidence="6">DSM 27989</strain>
    </source>
</reference>
<dbReference type="InterPro" id="IPR014710">
    <property type="entry name" value="RmlC-like_jellyroll"/>
</dbReference>
<dbReference type="OrthoDB" id="1096411at2"/>
<protein>
    <submittedName>
        <fullName evidence="5">AraC family transcriptional regulator</fullName>
    </submittedName>
    <submittedName>
        <fullName evidence="6">AraC-type DNA-binding protein</fullName>
    </submittedName>
</protein>
<evidence type="ECO:0000256" key="3">
    <source>
        <dbReference type="ARBA" id="ARBA00023163"/>
    </source>
</evidence>
<evidence type="ECO:0000313" key="6">
    <source>
        <dbReference type="EMBL" id="SHK50704.1"/>
    </source>
</evidence>
<keyword evidence="1" id="KW-0805">Transcription regulation</keyword>
<keyword evidence="2 6" id="KW-0238">DNA-binding</keyword>
<dbReference type="SUPFAM" id="SSF51215">
    <property type="entry name" value="Regulatory protein AraC"/>
    <property type="match status" value="1"/>
</dbReference>
<dbReference type="PANTHER" id="PTHR43280">
    <property type="entry name" value="ARAC-FAMILY TRANSCRIPTIONAL REGULATOR"/>
    <property type="match status" value="1"/>
</dbReference>
<evidence type="ECO:0000313" key="8">
    <source>
        <dbReference type="Proteomes" id="UP000650994"/>
    </source>
</evidence>
<dbReference type="SMART" id="SM00342">
    <property type="entry name" value="HTH_ARAC"/>
    <property type="match status" value="1"/>
</dbReference>
<dbReference type="InterPro" id="IPR003313">
    <property type="entry name" value="AraC-bd"/>
</dbReference>
<evidence type="ECO:0000256" key="1">
    <source>
        <dbReference type="ARBA" id="ARBA00023015"/>
    </source>
</evidence>
<dbReference type="PROSITE" id="PS01124">
    <property type="entry name" value="HTH_ARAC_FAMILY_2"/>
    <property type="match status" value="1"/>
</dbReference>
<sequence length="283" mass="33279">MKDSPEIPILGIQDILPLSFKNVEIIRHEVKGESSFSQPHKHNFYLLFLVKKGSGTHHIDFESFDVQPQQIHFVLPEQVHNWQLAEDTKGFQLMFSEEVIQIVQNTFHLTTLFSLNNSIIELDDLEFDKIEREFELLFEEFSSQTMDYSIIEIRTILILKQFLNLYNKQYPKIITVRSNSILIKFENLINEHFSTQKNVSFYARKLNITSNYLNMLTKEAYNLKANEVIKSRIILEAKRLMVTTSLSMKQIGQELGFHDSGNFSNFFKYRTGINPKDFYNSFK</sequence>
<dbReference type="Proteomes" id="UP000184120">
    <property type="component" value="Unassembled WGS sequence"/>
</dbReference>
<gene>
    <name evidence="5" type="ORF">GCM10010984_10130</name>
    <name evidence="6" type="ORF">SAMN05443634_101214</name>
</gene>
<dbReference type="GO" id="GO:0003700">
    <property type="term" value="F:DNA-binding transcription factor activity"/>
    <property type="evidence" value="ECO:0007669"/>
    <property type="project" value="InterPro"/>
</dbReference>
<proteinExistence type="predicted"/>
<dbReference type="Proteomes" id="UP000650994">
    <property type="component" value="Unassembled WGS sequence"/>
</dbReference>
<dbReference type="Gene3D" id="2.60.120.10">
    <property type="entry name" value="Jelly Rolls"/>
    <property type="match status" value="1"/>
</dbReference>
<reference evidence="5" key="5">
    <citation type="submission" date="2024-05" db="EMBL/GenBank/DDBJ databases">
        <authorList>
            <person name="Sun Q."/>
            <person name="Zhou Y."/>
        </authorList>
    </citation>
    <scope>NUCLEOTIDE SEQUENCE</scope>
    <source>
        <strain evidence="5">CGMCC 1.12707</strain>
    </source>
</reference>
<dbReference type="InterPro" id="IPR037923">
    <property type="entry name" value="HTH-like"/>
</dbReference>
<feature type="domain" description="HTH araC/xylS-type" evidence="4">
    <location>
        <begin position="183"/>
        <end position="281"/>
    </location>
</feature>
<dbReference type="RefSeq" id="WP_072929038.1">
    <property type="nucleotide sequence ID" value="NZ_BMFL01000006.1"/>
</dbReference>
<dbReference type="EMBL" id="BMFL01000006">
    <property type="protein sequence ID" value="GGE94540.1"/>
    <property type="molecule type" value="Genomic_DNA"/>
</dbReference>
<dbReference type="Pfam" id="PF12833">
    <property type="entry name" value="HTH_18"/>
    <property type="match status" value="1"/>
</dbReference>